<keyword evidence="3 9" id="KW-1134">Transmembrane beta strand</keyword>
<dbReference type="PANTHER" id="PTHR30203:SF20">
    <property type="entry name" value="MULTIDRUG RESISTANCE OUTER MEMBRANE PROTEIN MDTP-RELATED"/>
    <property type="match status" value="1"/>
</dbReference>
<dbReference type="NCBIfam" id="TIGR01845">
    <property type="entry name" value="outer_NodT"/>
    <property type="match status" value="1"/>
</dbReference>
<proteinExistence type="inferred from homology"/>
<keyword evidence="7 9" id="KW-0564">Palmitate</keyword>
<dbReference type="Gene3D" id="2.20.200.10">
    <property type="entry name" value="Outer membrane efflux proteins (OEP)"/>
    <property type="match status" value="1"/>
</dbReference>
<dbReference type="Gene3D" id="1.20.1600.10">
    <property type="entry name" value="Outer membrane efflux proteins (OEP)"/>
    <property type="match status" value="1"/>
</dbReference>
<protein>
    <submittedName>
        <fullName evidence="10">Efflux transporter outer membrane subunit</fullName>
    </submittedName>
</protein>
<evidence type="ECO:0000256" key="7">
    <source>
        <dbReference type="ARBA" id="ARBA00023139"/>
    </source>
</evidence>
<name>A0A6B3SKM3_9BURK</name>
<sequence>MKNKTMPIPAMPSKRLGALALAASMLAGCASYAPIPATEKPITAASLGAMPAVKASDSQWPTDHWWQAYGDPQLDRLITHALDGAPSLASARARIVRAQAAIDTTRSASQPHANAGLDLSYGRQSENYLLPKPPLGKGGEYISQGFANVNFGMDLDLWGRNAVLIDAANASLQAAEFDRDAARLALTTSIARAYAQLAAQYELQDVLQATLEQRRSIVGLARQRVSSGLDTQVEVKQAQSSEAALRIEQQQLATAMKVTRLQIAALSGDMPDSADKIARPRLASAPFSLPSSLPLDLLGRRPELAAQRARIAAAASDKEAARLEFYPNINLTGLIGFQSIGLGQLLSAGSLTNSIGPAIRLPLFDAGRLRANYAGRASDVDAAIAQYNQSVVNAAQDVAEQLARIADLDQEEALTRDALQASEEAYRLAMLRYKGGLSPYLTALTVEGQLLTQRRALASLEARRQDLGIALVRALGGGFADPSATQASAAPNAVQH</sequence>
<evidence type="ECO:0000256" key="9">
    <source>
        <dbReference type="RuleBase" id="RU362097"/>
    </source>
</evidence>
<dbReference type="RefSeq" id="WP_163960378.1">
    <property type="nucleotide sequence ID" value="NZ_JAAIVB010000008.1"/>
</dbReference>
<reference evidence="10 11" key="1">
    <citation type="submission" date="2020-02" db="EMBL/GenBank/DDBJ databases">
        <authorList>
            <person name="Kim M.K."/>
        </authorList>
    </citation>
    <scope>NUCLEOTIDE SEQUENCE [LARGE SCALE GENOMIC DNA]</scope>
    <source>
        <strain evidence="10 11">17J57-3</strain>
    </source>
</reference>
<evidence type="ECO:0000313" key="11">
    <source>
        <dbReference type="Proteomes" id="UP000482155"/>
    </source>
</evidence>
<dbReference type="EMBL" id="JAAIVB010000008">
    <property type="protein sequence ID" value="NEX59895.1"/>
    <property type="molecule type" value="Genomic_DNA"/>
</dbReference>
<dbReference type="Proteomes" id="UP000482155">
    <property type="component" value="Unassembled WGS sequence"/>
</dbReference>
<keyword evidence="11" id="KW-1185">Reference proteome</keyword>
<dbReference type="GO" id="GO:0005886">
    <property type="term" value="C:plasma membrane"/>
    <property type="evidence" value="ECO:0007669"/>
    <property type="project" value="UniProtKB-SubCell"/>
</dbReference>
<gene>
    <name evidence="10" type="ORF">G3574_02270</name>
</gene>
<evidence type="ECO:0000313" key="10">
    <source>
        <dbReference type="EMBL" id="NEX59895.1"/>
    </source>
</evidence>
<evidence type="ECO:0000256" key="5">
    <source>
        <dbReference type="ARBA" id="ARBA00022729"/>
    </source>
</evidence>
<evidence type="ECO:0000256" key="1">
    <source>
        <dbReference type="ARBA" id="ARBA00004370"/>
    </source>
</evidence>
<evidence type="ECO:0000256" key="4">
    <source>
        <dbReference type="ARBA" id="ARBA00022692"/>
    </source>
</evidence>
<dbReference type="InterPro" id="IPR003423">
    <property type="entry name" value="OMP_efflux"/>
</dbReference>
<organism evidence="10 11">
    <name type="scientific">Noviherbaspirillum galbum</name>
    <dbReference type="NCBI Taxonomy" id="2709383"/>
    <lineage>
        <taxon>Bacteria</taxon>
        <taxon>Pseudomonadati</taxon>
        <taxon>Pseudomonadota</taxon>
        <taxon>Betaproteobacteria</taxon>
        <taxon>Burkholderiales</taxon>
        <taxon>Oxalobacteraceae</taxon>
        <taxon>Noviherbaspirillum</taxon>
    </lineage>
</organism>
<evidence type="ECO:0000256" key="6">
    <source>
        <dbReference type="ARBA" id="ARBA00023136"/>
    </source>
</evidence>
<keyword evidence="6 9" id="KW-0472">Membrane</keyword>
<dbReference type="PROSITE" id="PS51257">
    <property type="entry name" value="PROKAR_LIPOPROTEIN"/>
    <property type="match status" value="1"/>
</dbReference>
<dbReference type="AlphaFoldDB" id="A0A6B3SKM3"/>
<accession>A0A6B3SKM3</accession>
<comment type="subcellular location">
    <subcellularLocation>
        <location evidence="9">Cell membrane</location>
        <topology evidence="9">Lipid-anchor</topology>
    </subcellularLocation>
    <subcellularLocation>
        <location evidence="1">Membrane</location>
    </subcellularLocation>
</comment>
<evidence type="ECO:0000256" key="3">
    <source>
        <dbReference type="ARBA" id="ARBA00022452"/>
    </source>
</evidence>
<keyword evidence="5 9" id="KW-0732">Signal</keyword>
<comment type="similarity">
    <text evidence="2 9">Belongs to the outer membrane factor (OMF) (TC 1.B.17) family.</text>
</comment>
<dbReference type="InterPro" id="IPR010131">
    <property type="entry name" value="MdtP/NodT-like"/>
</dbReference>
<keyword evidence="4 9" id="KW-0812">Transmembrane</keyword>
<keyword evidence="8 9" id="KW-0449">Lipoprotein</keyword>
<evidence type="ECO:0000256" key="8">
    <source>
        <dbReference type="ARBA" id="ARBA00023288"/>
    </source>
</evidence>
<feature type="chain" id="PRO_5025716146" evidence="9">
    <location>
        <begin position="34"/>
        <end position="496"/>
    </location>
</feature>
<dbReference type="GO" id="GO:0015562">
    <property type="term" value="F:efflux transmembrane transporter activity"/>
    <property type="evidence" value="ECO:0007669"/>
    <property type="project" value="InterPro"/>
</dbReference>
<dbReference type="SUPFAM" id="SSF56954">
    <property type="entry name" value="Outer membrane efflux proteins (OEP)"/>
    <property type="match status" value="1"/>
</dbReference>
<dbReference type="Pfam" id="PF02321">
    <property type="entry name" value="OEP"/>
    <property type="match status" value="2"/>
</dbReference>
<feature type="signal peptide" evidence="9">
    <location>
        <begin position="1"/>
        <end position="33"/>
    </location>
</feature>
<evidence type="ECO:0000256" key="2">
    <source>
        <dbReference type="ARBA" id="ARBA00007613"/>
    </source>
</evidence>
<dbReference type="PANTHER" id="PTHR30203">
    <property type="entry name" value="OUTER MEMBRANE CATION EFFLUX PROTEIN"/>
    <property type="match status" value="1"/>
</dbReference>
<comment type="caution">
    <text evidence="10">The sequence shown here is derived from an EMBL/GenBank/DDBJ whole genome shotgun (WGS) entry which is preliminary data.</text>
</comment>